<dbReference type="InterPro" id="IPR045531">
    <property type="entry name" value="DUF6468"/>
</dbReference>
<keyword evidence="5" id="KW-1185">Reference proteome</keyword>
<dbReference type="Pfam" id="PF20072">
    <property type="entry name" value="DUF6468"/>
    <property type="match status" value="1"/>
</dbReference>
<protein>
    <recommendedName>
        <fullName evidence="3">DUF6468 domain-containing protein</fullName>
    </recommendedName>
</protein>
<dbReference type="EMBL" id="BAABHW010000002">
    <property type="protein sequence ID" value="GAA5074826.1"/>
    <property type="molecule type" value="Genomic_DNA"/>
</dbReference>
<feature type="transmembrane region" description="Helical" evidence="2">
    <location>
        <begin position="6"/>
        <end position="24"/>
    </location>
</feature>
<comment type="caution">
    <text evidence="4">The sequence shown here is derived from an EMBL/GenBank/DDBJ whole genome shotgun (WGS) entry which is preliminary data.</text>
</comment>
<evidence type="ECO:0000256" key="2">
    <source>
        <dbReference type="SAM" id="Phobius"/>
    </source>
</evidence>
<evidence type="ECO:0000313" key="4">
    <source>
        <dbReference type="EMBL" id="GAA5074826.1"/>
    </source>
</evidence>
<evidence type="ECO:0000313" key="5">
    <source>
        <dbReference type="Proteomes" id="UP001499910"/>
    </source>
</evidence>
<reference evidence="5" key="1">
    <citation type="journal article" date="2019" name="Int. J. Syst. Evol. Microbiol.">
        <title>The Global Catalogue of Microorganisms (GCM) 10K type strain sequencing project: providing services to taxonomists for standard genome sequencing and annotation.</title>
        <authorList>
            <consortium name="The Broad Institute Genomics Platform"/>
            <consortium name="The Broad Institute Genome Sequencing Center for Infectious Disease"/>
            <person name="Wu L."/>
            <person name="Ma J."/>
        </authorList>
    </citation>
    <scope>NUCLEOTIDE SEQUENCE [LARGE SCALE GENOMIC DNA]</scope>
    <source>
        <strain evidence="5">JCM 18015</strain>
    </source>
</reference>
<proteinExistence type="predicted"/>
<evidence type="ECO:0000256" key="1">
    <source>
        <dbReference type="SAM" id="MobiDB-lite"/>
    </source>
</evidence>
<feature type="domain" description="DUF6468" evidence="3">
    <location>
        <begin position="34"/>
        <end position="101"/>
    </location>
</feature>
<keyword evidence="2" id="KW-0472">Membrane</keyword>
<feature type="region of interest" description="Disordered" evidence="1">
    <location>
        <begin position="104"/>
        <end position="138"/>
    </location>
</feature>
<organism evidence="4 5">
    <name type="scientific">[Roseibacterium] beibuensis</name>
    <dbReference type="NCBI Taxonomy" id="1193142"/>
    <lineage>
        <taxon>Bacteria</taxon>
        <taxon>Pseudomonadati</taxon>
        <taxon>Pseudomonadota</taxon>
        <taxon>Alphaproteobacteria</taxon>
        <taxon>Rhodobacterales</taxon>
        <taxon>Roseobacteraceae</taxon>
        <taxon>Roseicyclus</taxon>
    </lineage>
</organism>
<keyword evidence="2" id="KW-1133">Transmembrane helix</keyword>
<dbReference type="Proteomes" id="UP001499910">
    <property type="component" value="Unassembled WGS sequence"/>
</dbReference>
<keyword evidence="2" id="KW-0812">Transmembrane</keyword>
<accession>A0ABP9LEY3</accession>
<gene>
    <name evidence="4" type="ORF">GCM10023209_22320</name>
</gene>
<evidence type="ECO:0000259" key="3">
    <source>
        <dbReference type="Pfam" id="PF20072"/>
    </source>
</evidence>
<sequence>MTYAADILLFFSSFGAAFYCMILSRRLSRLTSFDQGIGGAIAVLSTQVDEMKSALTEAKAGSDGAGRQLNDLVRQAREISGELELMIAACHDFAEQAIEVQGASGAQARPDAAAGQIQAAGPAPERAADHGRGTESGTEVAMPVFGTRRAAPDLSDIASQAATPLFRHRGQAAEG</sequence>
<feature type="compositionally biased region" description="Low complexity" evidence="1">
    <location>
        <begin position="112"/>
        <end position="124"/>
    </location>
</feature>
<name>A0ABP9LEY3_9RHOB</name>